<dbReference type="AlphaFoldDB" id="Q1ZA85"/>
<dbReference type="HOGENOM" id="CLU_3028320_0_0_6"/>
<organism evidence="1 2">
    <name type="scientific">Photobacterium profundum 3TCK</name>
    <dbReference type="NCBI Taxonomy" id="314280"/>
    <lineage>
        <taxon>Bacteria</taxon>
        <taxon>Pseudomonadati</taxon>
        <taxon>Pseudomonadota</taxon>
        <taxon>Gammaproteobacteria</taxon>
        <taxon>Vibrionales</taxon>
        <taxon>Vibrionaceae</taxon>
        <taxon>Photobacterium</taxon>
    </lineage>
</organism>
<evidence type="ECO:0000313" key="1">
    <source>
        <dbReference type="EMBL" id="EAS45607.1"/>
    </source>
</evidence>
<protein>
    <submittedName>
        <fullName evidence="1">Uncharacterized protein</fullName>
    </submittedName>
</protein>
<proteinExistence type="predicted"/>
<sequence>MALLAAQQVMIPKLINERGKHFMGIPNCSGEKVSNGRSVKVKCIHIHTECMDMCY</sequence>
<comment type="caution">
    <text evidence="1">The sequence shown here is derived from an EMBL/GenBank/DDBJ whole genome shotgun (WGS) entry which is preliminary data.</text>
</comment>
<dbReference type="Proteomes" id="UP000003789">
    <property type="component" value="Unassembled WGS sequence"/>
</dbReference>
<name>Q1ZA85_9GAMM</name>
<dbReference type="EMBL" id="AAPH01000001">
    <property type="protein sequence ID" value="EAS45607.1"/>
    <property type="molecule type" value="Genomic_DNA"/>
</dbReference>
<reference evidence="1 2" key="1">
    <citation type="submission" date="2006-03" db="EMBL/GenBank/DDBJ databases">
        <authorList>
            <person name="Bartlett D.H."/>
            <person name="Valle G."/>
            <person name="Lauro F.M."/>
            <person name="Vezzi A."/>
            <person name="Simonato F."/>
            <person name="Eloe E."/>
            <person name="Vitulo N."/>
            <person name="Stratton T.K."/>
            <person name="D'angelo M."/>
            <person name="Ferriera S."/>
            <person name="Johnson J."/>
            <person name="Kravitz S."/>
            <person name="Beeson K."/>
            <person name="Sutton G."/>
            <person name="Rogers Y."/>
            <person name="Friedman R."/>
            <person name="Frazier M."/>
            <person name="Venter J.C."/>
        </authorList>
    </citation>
    <scope>NUCLEOTIDE SEQUENCE [LARGE SCALE GENOMIC DNA]</scope>
    <source>
        <strain evidence="1 2">3TCK</strain>
    </source>
</reference>
<evidence type="ECO:0000313" key="2">
    <source>
        <dbReference type="Proteomes" id="UP000003789"/>
    </source>
</evidence>
<gene>
    <name evidence="1" type="ORF">P3TCK_04501</name>
</gene>
<accession>Q1ZA85</accession>